<accession>A0ABS1HMW6</accession>
<comment type="caution">
    <text evidence="6">The sequence shown here is derived from an EMBL/GenBank/DDBJ whole genome shotgun (WGS) entry which is preliminary data.</text>
</comment>
<dbReference type="InterPro" id="IPR008979">
    <property type="entry name" value="Galactose-bd-like_sf"/>
</dbReference>
<dbReference type="Proteomes" id="UP000605676">
    <property type="component" value="Unassembled WGS sequence"/>
</dbReference>
<evidence type="ECO:0000313" key="6">
    <source>
        <dbReference type="EMBL" id="MBK3519008.1"/>
    </source>
</evidence>
<organism evidence="6 7">
    <name type="scientific">Carboxylicivirga marina</name>
    <dbReference type="NCBI Taxonomy" id="2800988"/>
    <lineage>
        <taxon>Bacteria</taxon>
        <taxon>Pseudomonadati</taxon>
        <taxon>Bacteroidota</taxon>
        <taxon>Bacteroidia</taxon>
        <taxon>Marinilabiliales</taxon>
        <taxon>Marinilabiliaceae</taxon>
        <taxon>Carboxylicivirga</taxon>
    </lineage>
</organism>
<dbReference type="NCBIfam" id="TIGR04183">
    <property type="entry name" value="Por_Secre_tail"/>
    <property type="match status" value="1"/>
</dbReference>
<gene>
    <name evidence="6" type="ORF">JIV24_16795</name>
</gene>
<feature type="chain" id="PRO_5045166073" evidence="4">
    <location>
        <begin position="27"/>
        <end position="1524"/>
    </location>
</feature>
<sequence length="1524" mass="168462">MKAKHILIVISMMFLTAMVKSQPSVAYEKVTGLTAFASSEYTGTGRVVDNVINESGLNADGSHSNSASTMWATQDGSAANHTLIHKMAAPTQVLGMHIWNGNWVGYTNRGVNSFDIYYSTSVNDLSNSGFSNEEWTLLRADNLTEASGTASYTGEYKDMPGLPANTRWIGLDIKSNHGGSFPYTMLSEIELYKPEGISDAVATLSGDAGIVSGQSTPLTIELIGTPPFDVFYSDGTNQHNLTVNDYYTEFNVSPDVTTTYELVSVSDVNGTGSVSGTATITVYTQEELYTTVENAQYEVAHNKISNNLEITEKASGSVLEFAPVFYVARNESRPSVSESSISEDFNYKTVSVEGNTDYFSSRTGDFSIMTPSEVRADGSKLFFTYVANADFAFSATLVLPLSGDGEPQFRASLTPTSTAYFSIGYCGAPAYSINEVEEIFQPLPFTEKRFPESSYLTPAYKATLPATLATVNGTTYGVIADRSEFPFNPLPVGVSRSPFGVAIRDNAGQVRPMVWALIMGNADSQITSGTQYDFNYRLYVSERNMSSAYEDIARRLYGFSDYRHNDLGSLNTAFENLLEFAMGPYGRYLEDMKGYSYETDIPNSVKNTSALPIHSMAFVVNDSVMFKERALPITEYMLSRESFNYSKDGTSGTGQTAPNDLGDPCMNITEMMGYYITGNNYSHAFWELAVDNAINYSNNAFKKEWRENMAMYKATGELTYLNKVISGADKYINERINTKQTGFDYINHSKSSFWSSLAPKFWELYETYELTGYQRYLDAAQKAARSYAYHLWMSPAVPDEMISCNIGNKAPLYRSGTAISIPEEDAPAWRLSSVGLSCEAGGTSTGKHRAVFMANHAPFFMRIGALTNDQFLMDVAKAAIIGRWRSFPGYHINTDRTTVYEKVDFAHRSISELLTTTSMHYSHVWPMVALTFDYLVSDVFAKSDGAIDFPTEFTENTANLYNNLYFKPGIFYGDENVTPWMPVGLVTCDNQELNYIVARGNNKLYLAFVNQSGEDVNAQININSQQLTVAGNTAQVWEDNTASGTLSVSGNAFNISVSANGITAVAINDVAVEAKFQDKMYFQSGKNDWQLSYKDLTTVDARAMMVGFSNDYTRVYAYSDATKDTYSNVRFRVWFDGVQQDNVLQSTYPYEYGEWVPRSVNTVRIEVTSDGGTPEEVIFTRNPYTVAASVSGWTSVLKGVDVTVTYQTDGKPPWDLTYSDGETIIEKTVQTQTYTEMLAPEQTTTFTLLSAVDADGDMAMVESDKAKVSVANEYLLDYSISASQDAYVYLLGADNRYGTEPNLRIKGRESSQREVFVEFDVTDANLSGNVYQLGLWLTNSIGTNAVIEVFGGDESWDENTITWNAKPANVSFEAIDTIGISDLSPEGMYHYFNVTEFVQNNPSDKITFKIRFLQGDEDVDLMFNSKEEGDGTKAPGLLSDVSFQSIPSSIEEADDSEVKVVISNHELLVQAQKEVKGISIVNMAGQVVGHSSNKSHSLLGLKQGVYIASILVGEEVISKRFMVE</sequence>
<dbReference type="InterPro" id="IPR055372">
    <property type="entry name" value="CBM96"/>
</dbReference>
<protein>
    <submittedName>
        <fullName evidence="6">T9SS type A sorting domain-containing protein</fullName>
    </submittedName>
</protein>
<dbReference type="EMBL" id="JAENRR010000049">
    <property type="protein sequence ID" value="MBK3519008.1"/>
    <property type="molecule type" value="Genomic_DNA"/>
</dbReference>
<evidence type="ECO:0000256" key="2">
    <source>
        <dbReference type="ARBA" id="ARBA00022525"/>
    </source>
</evidence>
<feature type="signal peptide" evidence="4">
    <location>
        <begin position="1"/>
        <end position="26"/>
    </location>
</feature>
<evidence type="ECO:0000256" key="4">
    <source>
        <dbReference type="SAM" id="SignalP"/>
    </source>
</evidence>
<evidence type="ECO:0000256" key="1">
    <source>
        <dbReference type="ARBA" id="ARBA00004613"/>
    </source>
</evidence>
<evidence type="ECO:0000259" key="5">
    <source>
        <dbReference type="Pfam" id="PF24517"/>
    </source>
</evidence>
<dbReference type="SUPFAM" id="SSF48208">
    <property type="entry name" value="Six-hairpin glycosidases"/>
    <property type="match status" value="1"/>
</dbReference>
<dbReference type="Pfam" id="PF24517">
    <property type="entry name" value="CBM96"/>
    <property type="match status" value="1"/>
</dbReference>
<comment type="subcellular location">
    <subcellularLocation>
        <location evidence="1">Secreted</location>
    </subcellularLocation>
</comment>
<proteinExistence type="predicted"/>
<dbReference type="SUPFAM" id="SSF49785">
    <property type="entry name" value="Galactose-binding domain-like"/>
    <property type="match status" value="1"/>
</dbReference>
<keyword evidence="2" id="KW-0964">Secreted</keyword>
<evidence type="ECO:0000256" key="3">
    <source>
        <dbReference type="ARBA" id="ARBA00022729"/>
    </source>
</evidence>
<dbReference type="InterPro" id="IPR026444">
    <property type="entry name" value="Secre_tail"/>
</dbReference>
<evidence type="ECO:0000313" key="7">
    <source>
        <dbReference type="Proteomes" id="UP000605676"/>
    </source>
</evidence>
<dbReference type="RefSeq" id="WP_200466229.1">
    <property type="nucleotide sequence ID" value="NZ_JAENRR010000049.1"/>
</dbReference>
<reference evidence="6 7" key="1">
    <citation type="submission" date="2021-01" db="EMBL/GenBank/DDBJ databases">
        <title>Carboxyliciviraga sp.nov., isolated from coastal sediments.</title>
        <authorList>
            <person name="Lu D."/>
            <person name="Zhang T."/>
        </authorList>
    </citation>
    <scope>NUCLEOTIDE SEQUENCE [LARGE SCALE GENOMIC DNA]</scope>
    <source>
        <strain evidence="6 7">N1Y132</strain>
    </source>
</reference>
<dbReference type="InterPro" id="IPR008928">
    <property type="entry name" value="6-hairpin_glycosidase_sf"/>
</dbReference>
<feature type="domain" description="Carbohydrate-binding module family 96" evidence="5">
    <location>
        <begin position="1280"/>
        <end position="1430"/>
    </location>
</feature>
<keyword evidence="7" id="KW-1185">Reference proteome</keyword>
<dbReference type="NCBIfam" id="NF033679">
    <property type="entry name" value="DNRLRE_dom"/>
    <property type="match status" value="1"/>
</dbReference>
<name>A0ABS1HMW6_9BACT</name>
<keyword evidence="3 4" id="KW-0732">Signal</keyword>